<reference evidence="5" key="1">
    <citation type="submission" date="2023-03" db="EMBL/GenBank/DDBJ databases">
        <title>Massive genome expansion in bonnet fungi (Mycena s.s.) driven by repeated elements and novel gene families across ecological guilds.</title>
        <authorList>
            <consortium name="Lawrence Berkeley National Laboratory"/>
            <person name="Harder C.B."/>
            <person name="Miyauchi S."/>
            <person name="Viragh M."/>
            <person name="Kuo A."/>
            <person name="Thoen E."/>
            <person name="Andreopoulos B."/>
            <person name="Lu D."/>
            <person name="Skrede I."/>
            <person name="Drula E."/>
            <person name="Henrissat B."/>
            <person name="Morin E."/>
            <person name="Kohler A."/>
            <person name="Barry K."/>
            <person name="LaButti K."/>
            <person name="Morin E."/>
            <person name="Salamov A."/>
            <person name="Lipzen A."/>
            <person name="Mereny Z."/>
            <person name="Hegedus B."/>
            <person name="Baldrian P."/>
            <person name="Stursova M."/>
            <person name="Weitz H."/>
            <person name="Taylor A."/>
            <person name="Grigoriev I.V."/>
            <person name="Nagy L.G."/>
            <person name="Martin F."/>
            <person name="Kauserud H."/>
        </authorList>
    </citation>
    <scope>NUCLEOTIDE SEQUENCE</scope>
    <source>
        <strain evidence="5">9144</strain>
    </source>
</reference>
<protein>
    <recommendedName>
        <fullName evidence="3">Carboxylic ester hydrolase</fullName>
        <ecNumber evidence="3">3.1.1.-</ecNumber>
    </recommendedName>
</protein>
<feature type="domain" description="Carboxylesterase type B" evidence="4">
    <location>
        <begin position="23"/>
        <end position="498"/>
    </location>
</feature>
<dbReference type="GO" id="GO:0016787">
    <property type="term" value="F:hydrolase activity"/>
    <property type="evidence" value="ECO:0007669"/>
    <property type="project" value="UniProtKB-KW"/>
</dbReference>
<dbReference type="InterPro" id="IPR019826">
    <property type="entry name" value="Carboxylesterase_B_AS"/>
</dbReference>
<sequence>MFAALLGLLLSGLALVEAATLSTASVTLDYGTFTGVTNTTNGIISFLGIRYADAPVGALRWRAPVSPPSTHLGTVKATALGFACIGTTQVNSGSTTDEDCLFGNVYMPINTTTTSNLPVLVFFHGGGFETGRTRDAPAENILGGSQEPLIFVTFEYRLGQFGFLAGTPVNQSGQLNVGLLDQRAALEWVQTYISKFGGDPTRVTIWGQSAGAASVMYHLIAEGGEDKNLFHQAMGDSPPMLYLPQYTDAYIEDLFMQFAGLAKCASSGNGPAIMACLRAASTKTIATAGSSTLANRTSSLYPFGPMADGSFIRERPIEAFQNGHFVRVPVLFGSNSDEGANWSASLDNRAANTSTPDATETTVYNFLAGQYATLTEQSFMTAITQFYPLSDFGGSFSLQGQQMYGEMRYICSALMISGTMQDASPDLPAYQYHWDNPTLGSTHGDELDAFFDITEVFDKDNTALATAMRQYWTSFATSGMPSSNVNGSIEWVQTNGADGGPRIFLHPGQIKMEAVDGALTQRCEFWRTLASELAT</sequence>
<name>A0AAD6Y8I2_9AGAR</name>
<keyword evidence="6" id="KW-1185">Reference proteome</keyword>
<dbReference type="Gene3D" id="3.40.50.1820">
    <property type="entry name" value="alpha/beta hydrolase"/>
    <property type="match status" value="1"/>
</dbReference>
<dbReference type="EC" id="3.1.1.-" evidence="3"/>
<feature type="chain" id="PRO_5041769407" description="Carboxylic ester hydrolase" evidence="3">
    <location>
        <begin position="19"/>
        <end position="535"/>
    </location>
</feature>
<dbReference type="PANTHER" id="PTHR11559">
    <property type="entry name" value="CARBOXYLESTERASE"/>
    <property type="match status" value="1"/>
</dbReference>
<dbReference type="AlphaFoldDB" id="A0AAD6Y8I2"/>
<dbReference type="Proteomes" id="UP001219525">
    <property type="component" value="Unassembled WGS sequence"/>
</dbReference>
<comment type="similarity">
    <text evidence="1 3">Belongs to the type-B carboxylesterase/lipase family.</text>
</comment>
<dbReference type="PROSITE" id="PS00122">
    <property type="entry name" value="CARBOXYLESTERASE_B_1"/>
    <property type="match status" value="1"/>
</dbReference>
<dbReference type="InterPro" id="IPR029058">
    <property type="entry name" value="AB_hydrolase_fold"/>
</dbReference>
<proteinExistence type="inferred from homology"/>
<organism evidence="5 6">
    <name type="scientific">Mycena pura</name>
    <dbReference type="NCBI Taxonomy" id="153505"/>
    <lineage>
        <taxon>Eukaryota</taxon>
        <taxon>Fungi</taxon>
        <taxon>Dikarya</taxon>
        <taxon>Basidiomycota</taxon>
        <taxon>Agaricomycotina</taxon>
        <taxon>Agaricomycetes</taxon>
        <taxon>Agaricomycetidae</taxon>
        <taxon>Agaricales</taxon>
        <taxon>Marasmiineae</taxon>
        <taxon>Mycenaceae</taxon>
        <taxon>Mycena</taxon>
    </lineage>
</organism>
<dbReference type="InterPro" id="IPR050309">
    <property type="entry name" value="Type-B_Carboxylest/Lipase"/>
</dbReference>
<feature type="signal peptide" evidence="3">
    <location>
        <begin position="1"/>
        <end position="18"/>
    </location>
</feature>
<evidence type="ECO:0000256" key="3">
    <source>
        <dbReference type="RuleBase" id="RU361235"/>
    </source>
</evidence>
<dbReference type="EMBL" id="JARJCW010000056">
    <property type="protein sequence ID" value="KAJ7202153.1"/>
    <property type="molecule type" value="Genomic_DNA"/>
</dbReference>
<evidence type="ECO:0000313" key="5">
    <source>
        <dbReference type="EMBL" id="KAJ7202153.1"/>
    </source>
</evidence>
<evidence type="ECO:0000259" key="4">
    <source>
        <dbReference type="Pfam" id="PF00135"/>
    </source>
</evidence>
<comment type="caution">
    <text evidence="5">The sequence shown here is derived from an EMBL/GenBank/DDBJ whole genome shotgun (WGS) entry which is preliminary data.</text>
</comment>
<dbReference type="InterPro" id="IPR002018">
    <property type="entry name" value="CarbesteraseB"/>
</dbReference>
<gene>
    <name evidence="5" type="ORF">GGX14DRAFT_654933</name>
</gene>
<dbReference type="Pfam" id="PF00135">
    <property type="entry name" value="COesterase"/>
    <property type="match status" value="1"/>
</dbReference>
<keyword evidence="2 3" id="KW-0378">Hydrolase</keyword>
<evidence type="ECO:0000256" key="1">
    <source>
        <dbReference type="ARBA" id="ARBA00005964"/>
    </source>
</evidence>
<dbReference type="SUPFAM" id="SSF53474">
    <property type="entry name" value="alpha/beta-Hydrolases"/>
    <property type="match status" value="1"/>
</dbReference>
<evidence type="ECO:0000256" key="2">
    <source>
        <dbReference type="ARBA" id="ARBA00022801"/>
    </source>
</evidence>
<accession>A0AAD6Y8I2</accession>
<evidence type="ECO:0000313" key="6">
    <source>
        <dbReference type="Proteomes" id="UP001219525"/>
    </source>
</evidence>
<keyword evidence="3" id="KW-0732">Signal</keyword>